<dbReference type="EMBL" id="CAADFZ010000104">
    <property type="protein sequence ID" value="VFK66694.1"/>
    <property type="molecule type" value="Genomic_DNA"/>
</dbReference>
<organism evidence="1">
    <name type="scientific">Candidatus Kentrum sp. UNK</name>
    <dbReference type="NCBI Taxonomy" id="2126344"/>
    <lineage>
        <taxon>Bacteria</taxon>
        <taxon>Pseudomonadati</taxon>
        <taxon>Pseudomonadota</taxon>
        <taxon>Gammaproteobacteria</taxon>
        <taxon>Candidatus Kentrum</taxon>
    </lineage>
</organism>
<name>A0A451AKY8_9GAMM</name>
<evidence type="ECO:0000313" key="1">
    <source>
        <dbReference type="EMBL" id="VFK66694.1"/>
    </source>
</evidence>
<reference evidence="1" key="1">
    <citation type="submission" date="2019-02" db="EMBL/GenBank/DDBJ databases">
        <authorList>
            <person name="Gruber-Vodicka R. H."/>
            <person name="Seah K. B. B."/>
        </authorList>
    </citation>
    <scope>NUCLEOTIDE SEQUENCE</scope>
    <source>
        <strain evidence="2">BECK_BY19</strain>
        <strain evidence="1">BECK_BY8</strain>
    </source>
</reference>
<gene>
    <name evidence="1" type="ORF">BECKUNK1418G_GA0071005_110410</name>
    <name evidence="2" type="ORF">BECKUNK1418H_GA0071006_109910</name>
</gene>
<evidence type="ECO:0008006" key="3">
    <source>
        <dbReference type="Google" id="ProtNLM"/>
    </source>
</evidence>
<dbReference type="InterPro" id="IPR027417">
    <property type="entry name" value="P-loop_NTPase"/>
</dbReference>
<dbReference type="EMBL" id="CAADGD010000099">
    <property type="protein sequence ID" value="VFK72169.1"/>
    <property type="molecule type" value="Genomic_DNA"/>
</dbReference>
<evidence type="ECO:0000313" key="2">
    <source>
        <dbReference type="EMBL" id="VFK72169.1"/>
    </source>
</evidence>
<dbReference type="Gene3D" id="3.40.50.300">
    <property type="entry name" value="P-loop containing nucleotide triphosphate hydrolases"/>
    <property type="match status" value="1"/>
</dbReference>
<dbReference type="AlphaFoldDB" id="A0A451AKY8"/>
<accession>A0A451AKY8</accession>
<protein>
    <recommendedName>
        <fullName evidence="3">Sulfotransferase family protein</fullName>
    </recommendedName>
</protein>
<proteinExistence type="predicted"/>
<dbReference type="SUPFAM" id="SSF52540">
    <property type="entry name" value="P-loop containing nucleoside triphosphate hydrolases"/>
    <property type="match status" value="1"/>
</dbReference>
<sequence>MIEHRLEARSVKFAIHASNFALTGETLERINRFWPNNRFVFLFRNPKRQFESVRTKNYWPYCHDPDLFIREYARLSALYMGYAETDPSALFMENTVLYDVGLVKRLMAELGISKIDESLIGDSVFAAEGKTGLEPALAKKLEGSVAWEMYRRMQERAFL</sequence>